<proteinExistence type="predicted"/>
<gene>
    <name evidence="2" type="ORF">GGR88_002223</name>
</gene>
<dbReference type="Pfam" id="PF16233">
    <property type="entry name" value="DUF4893"/>
    <property type="match status" value="1"/>
</dbReference>
<sequence>MTMSCVLWLSACASAPAPTVVATAPAPLPDPQRAWETIIKPADRARLDDLGAVWTRALADAGRRAPAALTANADLLSGDSGLDHPALPPGSYRCRTVRIGTPGPGRAAFAAFRPFFCYVRSDGQMLNFTKQTGTDQPAGWLYADEANRYVFLGTRVPGREPGAVGYGEQPEHDLVGIVERIGAFRWRLVLPVAGQEARLDIYELVPIPPEIEEP</sequence>
<organism evidence="2 3">
    <name type="scientific">Sphingomonas jejuensis</name>
    <dbReference type="NCBI Taxonomy" id="904715"/>
    <lineage>
        <taxon>Bacteria</taxon>
        <taxon>Pseudomonadati</taxon>
        <taxon>Pseudomonadota</taxon>
        <taxon>Alphaproteobacteria</taxon>
        <taxon>Sphingomonadales</taxon>
        <taxon>Sphingomonadaceae</taxon>
        <taxon>Sphingomonas</taxon>
    </lineage>
</organism>
<comment type="caution">
    <text evidence="2">The sequence shown here is derived from an EMBL/GenBank/DDBJ whole genome shotgun (WGS) entry which is preliminary data.</text>
</comment>
<feature type="signal peptide" evidence="1">
    <location>
        <begin position="1"/>
        <end position="22"/>
    </location>
</feature>
<keyword evidence="3" id="KW-1185">Reference proteome</keyword>
<protein>
    <recommendedName>
        <fullName evidence="4">DUF4893 domain-containing protein</fullName>
    </recommendedName>
</protein>
<name>A0ABX0XMV4_9SPHN</name>
<accession>A0ABX0XMV4</accession>
<dbReference type="InterPro" id="IPR032609">
    <property type="entry name" value="DUF4893"/>
</dbReference>
<keyword evidence="1" id="KW-0732">Signal</keyword>
<feature type="chain" id="PRO_5045302952" description="DUF4893 domain-containing protein" evidence="1">
    <location>
        <begin position="23"/>
        <end position="214"/>
    </location>
</feature>
<evidence type="ECO:0000313" key="3">
    <source>
        <dbReference type="Proteomes" id="UP000734218"/>
    </source>
</evidence>
<dbReference type="RefSeq" id="WP_167954932.1">
    <property type="nucleotide sequence ID" value="NZ_JAATJE010000002.1"/>
</dbReference>
<evidence type="ECO:0000256" key="1">
    <source>
        <dbReference type="SAM" id="SignalP"/>
    </source>
</evidence>
<evidence type="ECO:0000313" key="2">
    <source>
        <dbReference type="EMBL" id="NJC34709.1"/>
    </source>
</evidence>
<dbReference type="EMBL" id="JAATJE010000002">
    <property type="protein sequence ID" value="NJC34709.1"/>
    <property type="molecule type" value="Genomic_DNA"/>
</dbReference>
<evidence type="ECO:0008006" key="4">
    <source>
        <dbReference type="Google" id="ProtNLM"/>
    </source>
</evidence>
<reference evidence="2 3" key="1">
    <citation type="submission" date="2020-03" db="EMBL/GenBank/DDBJ databases">
        <title>Genomic Encyclopedia of Type Strains, Phase IV (KMG-IV): sequencing the most valuable type-strain genomes for metagenomic binning, comparative biology and taxonomic classification.</title>
        <authorList>
            <person name="Goeker M."/>
        </authorList>
    </citation>
    <scope>NUCLEOTIDE SEQUENCE [LARGE SCALE GENOMIC DNA]</scope>
    <source>
        <strain evidence="2 3">DSM 27651</strain>
    </source>
</reference>
<dbReference type="Proteomes" id="UP000734218">
    <property type="component" value="Unassembled WGS sequence"/>
</dbReference>